<sequence>MGDLIPAAPSGRSIMLAQLNPAGFHLQAFSGFGCCIASILGNDSPFPGEESKALRTLPEL</sequence>
<gene>
    <name evidence="1" type="ORF">OE88DRAFT_1651838</name>
</gene>
<accession>A0A5C3NPA3</accession>
<feature type="non-terminal residue" evidence="1">
    <location>
        <position position="60"/>
    </location>
</feature>
<dbReference type="EMBL" id="ML213504">
    <property type="protein sequence ID" value="TFK55491.1"/>
    <property type="molecule type" value="Genomic_DNA"/>
</dbReference>
<reference evidence="1 2" key="1">
    <citation type="journal article" date="2019" name="Nat. Ecol. Evol.">
        <title>Megaphylogeny resolves global patterns of mushroom evolution.</title>
        <authorList>
            <person name="Varga T."/>
            <person name="Krizsan K."/>
            <person name="Foldi C."/>
            <person name="Dima B."/>
            <person name="Sanchez-Garcia M."/>
            <person name="Sanchez-Ramirez S."/>
            <person name="Szollosi G.J."/>
            <person name="Szarkandi J.G."/>
            <person name="Papp V."/>
            <person name="Albert L."/>
            <person name="Andreopoulos W."/>
            <person name="Angelini C."/>
            <person name="Antonin V."/>
            <person name="Barry K.W."/>
            <person name="Bougher N.L."/>
            <person name="Buchanan P."/>
            <person name="Buyck B."/>
            <person name="Bense V."/>
            <person name="Catcheside P."/>
            <person name="Chovatia M."/>
            <person name="Cooper J."/>
            <person name="Damon W."/>
            <person name="Desjardin D."/>
            <person name="Finy P."/>
            <person name="Geml J."/>
            <person name="Haridas S."/>
            <person name="Hughes K."/>
            <person name="Justo A."/>
            <person name="Karasinski D."/>
            <person name="Kautmanova I."/>
            <person name="Kiss B."/>
            <person name="Kocsube S."/>
            <person name="Kotiranta H."/>
            <person name="LaButti K.M."/>
            <person name="Lechner B.E."/>
            <person name="Liimatainen K."/>
            <person name="Lipzen A."/>
            <person name="Lukacs Z."/>
            <person name="Mihaltcheva S."/>
            <person name="Morgado L.N."/>
            <person name="Niskanen T."/>
            <person name="Noordeloos M.E."/>
            <person name="Ohm R.A."/>
            <person name="Ortiz-Santana B."/>
            <person name="Ovrebo C."/>
            <person name="Racz N."/>
            <person name="Riley R."/>
            <person name="Savchenko A."/>
            <person name="Shiryaev A."/>
            <person name="Soop K."/>
            <person name="Spirin V."/>
            <person name="Szebenyi C."/>
            <person name="Tomsovsky M."/>
            <person name="Tulloss R.E."/>
            <person name="Uehling J."/>
            <person name="Grigoriev I.V."/>
            <person name="Vagvolgyi C."/>
            <person name="Papp T."/>
            <person name="Martin F.M."/>
            <person name="Miettinen O."/>
            <person name="Hibbett D.S."/>
            <person name="Nagy L.G."/>
        </authorList>
    </citation>
    <scope>NUCLEOTIDE SEQUENCE [LARGE SCALE GENOMIC DNA]</scope>
    <source>
        <strain evidence="1 2">OMC1185</strain>
    </source>
</reference>
<dbReference type="AlphaFoldDB" id="A0A5C3NPA3"/>
<protein>
    <submittedName>
        <fullName evidence="1">Uncharacterized protein</fullName>
    </submittedName>
</protein>
<evidence type="ECO:0000313" key="2">
    <source>
        <dbReference type="Proteomes" id="UP000305948"/>
    </source>
</evidence>
<evidence type="ECO:0000313" key="1">
    <source>
        <dbReference type="EMBL" id="TFK55491.1"/>
    </source>
</evidence>
<name>A0A5C3NPA3_9AGAM</name>
<keyword evidence="2" id="KW-1185">Reference proteome</keyword>
<organism evidence="1 2">
    <name type="scientific">Heliocybe sulcata</name>
    <dbReference type="NCBI Taxonomy" id="5364"/>
    <lineage>
        <taxon>Eukaryota</taxon>
        <taxon>Fungi</taxon>
        <taxon>Dikarya</taxon>
        <taxon>Basidiomycota</taxon>
        <taxon>Agaricomycotina</taxon>
        <taxon>Agaricomycetes</taxon>
        <taxon>Gloeophyllales</taxon>
        <taxon>Gloeophyllaceae</taxon>
        <taxon>Heliocybe</taxon>
    </lineage>
</organism>
<dbReference type="Proteomes" id="UP000305948">
    <property type="component" value="Unassembled WGS sequence"/>
</dbReference>
<proteinExistence type="predicted"/>